<reference evidence="3" key="1">
    <citation type="submission" date="2017-08" db="EMBL/GenBank/DDBJ databases">
        <title>A dynamic microbial community with high functional redundancy inhabits the cold, oxic subseafloor aquifer.</title>
        <authorList>
            <person name="Tully B.J."/>
            <person name="Wheat C.G."/>
            <person name="Glazer B.T."/>
            <person name="Huber J.A."/>
        </authorList>
    </citation>
    <scope>NUCLEOTIDE SEQUENCE [LARGE SCALE GENOMIC DNA]</scope>
</reference>
<dbReference type="InterPro" id="IPR009057">
    <property type="entry name" value="Homeodomain-like_sf"/>
</dbReference>
<evidence type="ECO:0008006" key="4">
    <source>
        <dbReference type="Google" id="ProtNLM"/>
    </source>
</evidence>
<dbReference type="Proteomes" id="UP000217838">
    <property type="component" value="Unassembled WGS sequence"/>
</dbReference>
<evidence type="ECO:0000313" key="2">
    <source>
        <dbReference type="EMBL" id="PCI96125.1"/>
    </source>
</evidence>
<proteinExistence type="predicted"/>
<feature type="compositionally biased region" description="Low complexity" evidence="1">
    <location>
        <begin position="44"/>
        <end position="59"/>
    </location>
</feature>
<dbReference type="AlphaFoldDB" id="A0A2A4YPA2"/>
<feature type="region of interest" description="Disordered" evidence="1">
    <location>
        <begin position="1"/>
        <end position="68"/>
    </location>
</feature>
<dbReference type="EMBL" id="NVUU01000002">
    <property type="protein sequence ID" value="PCI96125.1"/>
    <property type="molecule type" value="Genomic_DNA"/>
</dbReference>
<sequence length="132" mass="14644">MSVNNRLPIKTSLVEQGQPSSMRAMKSDQGEDKETNSIEATSVKTASKASKMKPSSISSSRKKEPRKWTTEELKVLSGYVKTFTANDKKPTWESIASKIETHSHDTCLVRARDTVRDLPGTVSELLSIPYIS</sequence>
<accession>A0A2A4YPA2</accession>
<comment type="caution">
    <text evidence="2">The sequence shown here is derived from an EMBL/GenBank/DDBJ whole genome shotgun (WGS) entry which is preliminary data.</text>
</comment>
<dbReference type="SUPFAM" id="SSF46689">
    <property type="entry name" value="Homeodomain-like"/>
    <property type="match status" value="1"/>
</dbReference>
<feature type="compositionally biased region" description="Basic and acidic residues" evidence="1">
    <location>
        <begin position="25"/>
        <end position="36"/>
    </location>
</feature>
<dbReference type="Gene3D" id="1.10.10.60">
    <property type="entry name" value="Homeodomain-like"/>
    <property type="match status" value="1"/>
</dbReference>
<evidence type="ECO:0000313" key="3">
    <source>
        <dbReference type="Proteomes" id="UP000217838"/>
    </source>
</evidence>
<name>A0A2A4YPA2_UNCAE</name>
<gene>
    <name evidence="2" type="ORF">COB11_00145</name>
</gene>
<organism evidence="2 3">
    <name type="scientific">Aerophobetes bacterium</name>
    <dbReference type="NCBI Taxonomy" id="2030807"/>
    <lineage>
        <taxon>Bacteria</taxon>
        <taxon>Candidatus Aerophobota</taxon>
    </lineage>
</organism>
<protein>
    <recommendedName>
        <fullName evidence="4">Myb-like domain-containing protein</fullName>
    </recommendedName>
</protein>
<evidence type="ECO:0000256" key="1">
    <source>
        <dbReference type="SAM" id="MobiDB-lite"/>
    </source>
</evidence>